<dbReference type="SUPFAM" id="SSF101148">
    <property type="entry name" value="Plant invertase/pectin methylesterase inhibitor"/>
    <property type="match status" value="1"/>
</dbReference>
<organism evidence="3 4">
    <name type="scientific">Canna indica</name>
    <name type="common">Indian-shot</name>
    <dbReference type="NCBI Taxonomy" id="4628"/>
    <lineage>
        <taxon>Eukaryota</taxon>
        <taxon>Viridiplantae</taxon>
        <taxon>Streptophyta</taxon>
        <taxon>Embryophyta</taxon>
        <taxon>Tracheophyta</taxon>
        <taxon>Spermatophyta</taxon>
        <taxon>Magnoliopsida</taxon>
        <taxon>Liliopsida</taxon>
        <taxon>Zingiberales</taxon>
        <taxon>Cannaceae</taxon>
        <taxon>Canna</taxon>
    </lineage>
</organism>
<dbReference type="Proteomes" id="UP001327560">
    <property type="component" value="Chromosome 4"/>
</dbReference>
<name>A0AAQ3KBP9_9LILI</name>
<keyword evidence="4" id="KW-1185">Reference proteome</keyword>
<feature type="signal peptide" evidence="2">
    <location>
        <begin position="1"/>
        <end position="21"/>
    </location>
</feature>
<evidence type="ECO:0008006" key="5">
    <source>
        <dbReference type="Google" id="ProtNLM"/>
    </source>
</evidence>
<evidence type="ECO:0000313" key="3">
    <source>
        <dbReference type="EMBL" id="WOL05602.1"/>
    </source>
</evidence>
<sequence>MKPSSLLSFSLALLLLQYSLAEADFQKTCTDAANSDSQADHDFCVSRLLGRPDSIEVDTWRLAQIAAELAINNNDIGKVKIGQLSAQATDATLRQLLNTCYLLFDGMGRADA</sequence>
<keyword evidence="1 2" id="KW-0732">Signal</keyword>
<reference evidence="3 4" key="1">
    <citation type="submission" date="2023-10" db="EMBL/GenBank/DDBJ databases">
        <title>Chromosome-scale genome assembly provides insights into flower coloration mechanisms of Canna indica.</title>
        <authorList>
            <person name="Li C."/>
        </authorList>
    </citation>
    <scope>NUCLEOTIDE SEQUENCE [LARGE SCALE GENOMIC DNA]</scope>
    <source>
        <tissue evidence="3">Flower</tissue>
    </source>
</reference>
<dbReference type="AlphaFoldDB" id="A0AAQ3KBP9"/>
<evidence type="ECO:0000256" key="1">
    <source>
        <dbReference type="ARBA" id="ARBA00022729"/>
    </source>
</evidence>
<dbReference type="PANTHER" id="PTHR35357:SF24">
    <property type="entry name" value="OS04G0587200 PROTEIN"/>
    <property type="match status" value="1"/>
</dbReference>
<accession>A0AAQ3KBP9</accession>
<dbReference type="InterPro" id="IPR035513">
    <property type="entry name" value="Invertase/methylesterase_inhib"/>
</dbReference>
<evidence type="ECO:0000313" key="4">
    <source>
        <dbReference type="Proteomes" id="UP001327560"/>
    </source>
</evidence>
<dbReference type="Gene3D" id="1.20.140.40">
    <property type="entry name" value="Invertase/pectin methylesterase inhibitor family protein"/>
    <property type="match status" value="1"/>
</dbReference>
<dbReference type="PANTHER" id="PTHR35357">
    <property type="entry name" value="OS02G0537100 PROTEIN"/>
    <property type="match status" value="1"/>
</dbReference>
<feature type="chain" id="PRO_5042897862" description="Pectinesterase inhibitor domain-containing protein" evidence="2">
    <location>
        <begin position="22"/>
        <end position="112"/>
    </location>
</feature>
<evidence type="ECO:0000256" key="2">
    <source>
        <dbReference type="SAM" id="SignalP"/>
    </source>
</evidence>
<protein>
    <recommendedName>
        <fullName evidence="5">Pectinesterase inhibitor domain-containing protein</fullName>
    </recommendedName>
</protein>
<gene>
    <name evidence="3" type="ORF">Cni_G14331</name>
</gene>
<dbReference type="EMBL" id="CP136893">
    <property type="protein sequence ID" value="WOL05602.1"/>
    <property type="molecule type" value="Genomic_DNA"/>
</dbReference>
<proteinExistence type="predicted"/>